<comment type="similarity">
    <text evidence="10">Belongs to the MurCDEF family. MurF subfamily.</text>
</comment>
<dbReference type="Pfam" id="PF08245">
    <property type="entry name" value="Mur_ligase_M"/>
    <property type="match status" value="1"/>
</dbReference>
<dbReference type="GO" id="GO:0009252">
    <property type="term" value="P:peptidoglycan biosynthetic process"/>
    <property type="evidence" value="ECO:0007669"/>
    <property type="project" value="UniProtKB-UniRule"/>
</dbReference>
<keyword evidence="6 10" id="KW-0133">Cell shape</keyword>
<keyword evidence="2 10" id="KW-0436">Ligase</keyword>
<dbReference type="InterPro" id="IPR000713">
    <property type="entry name" value="Mur_ligase_N"/>
</dbReference>
<dbReference type="GO" id="GO:0005524">
    <property type="term" value="F:ATP binding"/>
    <property type="evidence" value="ECO:0007669"/>
    <property type="project" value="UniProtKB-UniRule"/>
</dbReference>
<keyword evidence="7 10" id="KW-0573">Peptidoglycan synthesis</keyword>
<evidence type="ECO:0000259" key="12">
    <source>
        <dbReference type="Pfam" id="PF01225"/>
    </source>
</evidence>
<dbReference type="GO" id="GO:0008766">
    <property type="term" value="F:UDP-N-acetylmuramoylalanyl-D-glutamyl-2,6-diaminopimelate-D-alanyl-D-alanine ligase activity"/>
    <property type="evidence" value="ECO:0007669"/>
    <property type="project" value="RHEA"/>
</dbReference>
<feature type="binding site" evidence="10">
    <location>
        <begin position="126"/>
        <end position="132"/>
    </location>
    <ligand>
        <name>ATP</name>
        <dbReference type="ChEBI" id="CHEBI:30616"/>
    </ligand>
</feature>
<keyword evidence="5 10" id="KW-0067">ATP-binding</keyword>
<dbReference type="GO" id="GO:0051301">
    <property type="term" value="P:cell division"/>
    <property type="evidence" value="ECO:0007669"/>
    <property type="project" value="UniProtKB-KW"/>
</dbReference>
<dbReference type="InterPro" id="IPR004101">
    <property type="entry name" value="Mur_ligase_C"/>
</dbReference>
<gene>
    <name evidence="10 15" type="primary">murF</name>
    <name evidence="15" type="ORF">HMPREF9004_0127</name>
</gene>
<evidence type="ECO:0000256" key="8">
    <source>
        <dbReference type="ARBA" id="ARBA00023306"/>
    </source>
</evidence>
<feature type="domain" description="Mur ligase central" evidence="14">
    <location>
        <begin position="124"/>
        <end position="310"/>
    </location>
</feature>
<dbReference type="eggNOG" id="COG0770">
    <property type="taxonomic scope" value="Bacteria"/>
</dbReference>
<dbReference type="Proteomes" id="UP000013015">
    <property type="component" value="Unassembled WGS sequence"/>
</dbReference>
<comment type="subcellular location">
    <subcellularLocation>
        <location evidence="10 11">Cytoplasm</location>
    </subcellularLocation>
</comment>
<proteinExistence type="inferred from homology"/>
<dbReference type="GO" id="GO:0071555">
    <property type="term" value="P:cell wall organization"/>
    <property type="evidence" value="ECO:0007669"/>
    <property type="project" value="UniProtKB-KW"/>
</dbReference>
<dbReference type="GO" id="GO:0005737">
    <property type="term" value="C:cytoplasm"/>
    <property type="evidence" value="ECO:0007669"/>
    <property type="project" value="UniProtKB-SubCell"/>
</dbReference>
<evidence type="ECO:0000256" key="1">
    <source>
        <dbReference type="ARBA" id="ARBA00022490"/>
    </source>
</evidence>
<dbReference type="SUPFAM" id="SSF53244">
    <property type="entry name" value="MurD-like peptide ligases, peptide-binding domain"/>
    <property type="match status" value="1"/>
</dbReference>
<keyword evidence="8 10" id="KW-0131">Cell cycle</keyword>
<dbReference type="EMBL" id="AQHZ01000001">
    <property type="protein sequence ID" value="ENO19208.1"/>
    <property type="molecule type" value="Genomic_DNA"/>
</dbReference>
<dbReference type="GO" id="GO:0008360">
    <property type="term" value="P:regulation of cell shape"/>
    <property type="evidence" value="ECO:0007669"/>
    <property type="project" value="UniProtKB-KW"/>
</dbReference>
<comment type="catalytic activity">
    <reaction evidence="10 11">
        <text>D-alanyl-D-alanine + UDP-N-acetyl-alpha-D-muramoyl-L-alanyl-gamma-D-glutamyl-meso-2,6-diaminopimelate + ATP = UDP-N-acetyl-alpha-D-muramoyl-L-alanyl-gamma-D-glutamyl-meso-2,6-diaminopimeloyl-D-alanyl-D-alanine + ADP + phosphate + H(+)</text>
        <dbReference type="Rhea" id="RHEA:28374"/>
        <dbReference type="ChEBI" id="CHEBI:15378"/>
        <dbReference type="ChEBI" id="CHEBI:30616"/>
        <dbReference type="ChEBI" id="CHEBI:43474"/>
        <dbReference type="ChEBI" id="CHEBI:57822"/>
        <dbReference type="ChEBI" id="CHEBI:61386"/>
        <dbReference type="ChEBI" id="CHEBI:83905"/>
        <dbReference type="ChEBI" id="CHEBI:456216"/>
        <dbReference type="EC" id="6.3.2.10"/>
    </reaction>
</comment>
<dbReference type="GO" id="GO:0047480">
    <property type="term" value="F:UDP-N-acetylmuramoyl-tripeptide-D-alanyl-D-alanine ligase activity"/>
    <property type="evidence" value="ECO:0007669"/>
    <property type="project" value="UniProtKB-UniRule"/>
</dbReference>
<dbReference type="PATRIC" id="fig|888050.3.peg.126"/>
<keyword evidence="16" id="KW-1185">Reference proteome</keyword>
<keyword evidence="4 10" id="KW-0547">Nucleotide-binding</keyword>
<dbReference type="UniPathway" id="UPA00219"/>
<evidence type="ECO:0000259" key="14">
    <source>
        <dbReference type="Pfam" id="PF08245"/>
    </source>
</evidence>
<dbReference type="AlphaFoldDB" id="N6XDC1"/>
<organism evidence="15 16">
    <name type="scientific">Schaalia cardiffensis F0333</name>
    <dbReference type="NCBI Taxonomy" id="888050"/>
    <lineage>
        <taxon>Bacteria</taxon>
        <taxon>Bacillati</taxon>
        <taxon>Actinomycetota</taxon>
        <taxon>Actinomycetes</taxon>
        <taxon>Actinomycetales</taxon>
        <taxon>Actinomycetaceae</taxon>
        <taxon>Schaalia</taxon>
    </lineage>
</organism>
<dbReference type="Gene3D" id="3.90.190.20">
    <property type="entry name" value="Mur ligase, C-terminal domain"/>
    <property type="match status" value="1"/>
</dbReference>
<dbReference type="NCBIfam" id="TIGR01143">
    <property type="entry name" value="murF"/>
    <property type="match status" value="1"/>
</dbReference>
<keyword evidence="3 10" id="KW-0132">Cell division</keyword>
<dbReference type="HOGENOM" id="CLU_031507_0_0_11"/>
<keyword evidence="1 10" id="KW-0963">Cytoplasm</keyword>
<dbReference type="Gene3D" id="3.40.1390.10">
    <property type="entry name" value="MurE/MurF, N-terminal domain"/>
    <property type="match status" value="1"/>
</dbReference>
<accession>N6XDC1</accession>
<dbReference type="InterPro" id="IPR035911">
    <property type="entry name" value="MurE/MurF_N"/>
</dbReference>
<comment type="caution">
    <text evidence="15">The sequence shown here is derived from an EMBL/GenBank/DDBJ whole genome shotgun (WGS) entry which is preliminary data.</text>
</comment>
<evidence type="ECO:0000256" key="5">
    <source>
        <dbReference type="ARBA" id="ARBA00022840"/>
    </source>
</evidence>
<dbReference type="STRING" id="888050.HMPREF9004_0127"/>
<evidence type="ECO:0000256" key="9">
    <source>
        <dbReference type="ARBA" id="ARBA00023316"/>
    </source>
</evidence>
<dbReference type="SUPFAM" id="SSF53623">
    <property type="entry name" value="MurD-like peptide ligases, catalytic domain"/>
    <property type="match status" value="1"/>
</dbReference>
<evidence type="ECO:0000256" key="7">
    <source>
        <dbReference type="ARBA" id="ARBA00022984"/>
    </source>
</evidence>
<evidence type="ECO:0000256" key="3">
    <source>
        <dbReference type="ARBA" id="ARBA00022618"/>
    </source>
</evidence>
<feature type="domain" description="Mur ligase C-terminal" evidence="13">
    <location>
        <begin position="336"/>
        <end position="461"/>
    </location>
</feature>
<dbReference type="InterPro" id="IPR036615">
    <property type="entry name" value="Mur_ligase_C_dom_sf"/>
</dbReference>
<comment type="pathway">
    <text evidence="10 11">Cell wall biogenesis; peptidoglycan biosynthesis.</text>
</comment>
<dbReference type="InterPro" id="IPR051046">
    <property type="entry name" value="MurCDEF_CellWall_CoF430Synth"/>
</dbReference>
<feature type="domain" description="Mur ligase N-terminal catalytic" evidence="12">
    <location>
        <begin position="41"/>
        <end position="87"/>
    </location>
</feature>
<dbReference type="InterPro" id="IPR013221">
    <property type="entry name" value="Mur_ligase_cen"/>
</dbReference>
<dbReference type="PANTHER" id="PTHR43024:SF1">
    <property type="entry name" value="UDP-N-ACETYLMURAMOYL-TRIPEPTIDE--D-ALANYL-D-ALANINE LIGASE"/>
    <property type="match status" value="1"/>
</dbReference>
<evidence type="ECO:0000256" key="2">
    <source>
        <dbReference type="ARBA" id="ARBA00022598"/>
    </source>
</evidence>
<dbReference type="InterPro" id="IPR036565">
    <property type="entry name" value="Mur-like_cat_sf"/>
</dbReference>
<name>N6XDC1_9ACTO</name>
<comment type="function">
    <text evidence="10 11">Involved in cell wall formation. Catalyzes the final step in the synthesis of UDP-N-acetylmuramoyl-pentapeptide, the precursor of murein.</text>
</comment>
<dbReference type="HAMAP" id="MF_02019">
    <property type="entry name" value="MurF"/>
    <property type="match status" value="1"/>
</dbReference>
<dbReference type="Gene3D" id="3.40.1190.10">
    <property type="entry name" value="Mur-like, catalytic domain"/>
    <property type="match status" value="1"/>
</dbReference>
<dbReference type="EC" id="6.3.2.10" evidence="10 11"/>
<reference evidence="15 16" key="1">
    <citation type="submission" date="2013-03" db="EMBL/GenBank/DDBJ databases">
        <title>Reference genome for the Human Microbiome Project.</title>
        <authorList>
            <person name="Aqrawi P."/>
            <person name="Ayvaz T."/>
            <person name="Bess C."/>
            <person name="Blankenburg K."/>
            <person name="Coyle M."/>
            <person name="Deng J."/>
            <person name="Forbes L."/>
            <person name="Fowler G."/>
            <person name="Francisco L."/>
            <person name="Fu Q."/>
            <person name="Gibbs R."/>
            <person name="Gross S."/>
            <person name="Gubbala S."/>
            <person name="Hale W."/>
            <person name="Hemphill L."/>
            <person name="Highlander S."/>
            <person name="Hirani K."/>
            <person name="Jackson L."/>
            <person name="Jakkamsetti A."/>
            <person name="Javaid M."/>
            <person name="Jayaseelan J.C."/>
            <person name="Jiang H."/>
            <person name="Joshi V."/>
            <person name="Korchina V."/>
            <person name="Kovar C."/>
            <person name="Lara F."/>
            <person name="Lee S."/>
            <person name="Liu Y."/>
            <person name="Mata R."/>
            <person name="Mathew T."/>
            <person name="Munidasa M."/>
            <person name="Muzny D."/>
            <person name="Nazareth L."/>
            <person name="Ngo R."/>
            <person name="Nguyen L."/>
            <person name="Nguyen N."/>
            <person name="Okwuonu G."/>
            <person name="Ongeri F."/>
            <person name="Palculict T."/>
            <person name="Patil S."/>
            <person name="Petrosino J."/>
            <person name="Pham C."/>
            <person name="Pham P."/>
            <person name="Pu L.-L."/>
            <person name="Qin X."/>
            <person name="Qu J."/>
            <person name="Reid J."/>
            <person name="Ross M."/>
            <person name="Ruth R."/>
            <person name="Saada N."/>
            <person name="San Lucas F."/>
            <person name="Santibanez J."/>
            <person name="Shang Y."/>
            <person name="Simmons D."/>
            <person name="Song X.-Z."/>
            <person name="Tang L.-Y."/>
            <person name="Thornton R."/>
            <person name="Warren J."/>
            <person name="Weissenberger G."/>
            <person name="Wilczek-Boney K."/>
            <person name="Worley K."/>
            <person name="Youmans B."/>
            <person name="Zhang J."/>
            <person name="Zhang L."/>
            <person name="Zhao Z."/>
            <person name="Zhou C."/>
            <person name="Zhu D."/>
            <person name="Zhu Y."/>
        </authorList>
    </citation>
    <scope>NUCLEOTIDE SEQUENCE [LARGE SCALE GENOMIC DNA]</scope>
    <source>
        <strain evidence="15 16">F0333</strain>
    </source>
</reference>
<evidence type="ECO:0000256" key="10">
    <source>
        <dbReference type="HAMAP-Rule" id="MF_02019"/>
    </source>
</evidence>
<dbReference type="SUPFAM" id="SSF63418">
    <property type="entry name" value="MurE/MurF N-terminal domain"/>
    <property type="match status" value="1"/>
</dbReference>
<dbReference type="Pfam" id="PF01225">
    <property type="entry name" value="Mur_ligase"/>
    <property type="match status" value="1"/>
</dbReference>
<evidence type="ECO:0000313" key="16">
    <source>
        <dbReference type="Proteomes" id="UP000013015"/>
    </source>
</evidence>
<sequence>MTSALTRAEERKKMERSAGWIAQAVTGTLHGPDRMVTGPVVTDSREAQEGSCYVARRGEMSDGHDYAQAAVERGAVGVIVERILDLDPRIAQILVPESTKALGDFASAHLHDLRANQSLDVIAVTGSAGKTTTKDLLFQILSADAPTIAPKLSFNNEVGLPLTVLSADHTTRHMVLEMGASGPGHIAYLTEIVAPDVAVELMVGHAHLGGFGSVEGIAKAKAELIVGSVPGAPVILNADDERVMAMAPLASGPVWTFSASGKPEAQVRALNVTRDAFDRARFTLLTPEGRGEVALGVAGVHHVNNALAAISGALVLGIGFDTVLAAVNGATALSPHRMDVVDLEIEGVPFTLIDDAYNANLDSMRAGFAALAAIGQNRPRFAVLSEMLELGEESAELHRAVGDMARDGGVKTLVVLGGDSHFYLEGAGEKVEGVLAGSVEEAAALLCAKLEPGCVVLVKGSYGSQSWKVADLLREKGVQR</sequence>
<dbReference type="Pfam" id="PF02875">
    <property type="entry name" value="Mur_ligase_C"/>
    <property type="match status" value="1"/>
</dbReference>
<evidence type="ECO:0000259" key="13">
    <source>
        <dbReference type="Pfam" id="PF02875"/>
    </source>
</evidence>
<evidence type="ECO:0000313" key="15">
    <source>
        <dbReference type="EMBL" id="ENO19208.1"/>
    </source>
</evidence>
<evidence type="ECO:0000256" key="11">
    <source>
        <dbReference type="RuleBase" id="RU004136"/>
    </source>
</evidence>
<evidence type="ECO:0000256" key="4">
    <source>
        <dbReference type="ARBA" id="ARBA00022741"/>
    </source>
</evidence>
<dbReference type="PANTHER" id="PTHR43024">
    <property type="entry name" value="UDP-N-ACETYLMURAMOYL-TRIPEPTIDE--D-ALANYL-D-ALANINE LIGASE"/>
    <property type="match status" value="1"/>
</dbReference>
<dbReference type="InterPro" id="IPR005863">
    <property type="entry name" value="UDP-N-AcMur_synth"/>
</dbReference>
<keyword evidence="9 10" id="KW-0961">Cell wall biogenesis/degradation</keyword>
<evidence type="ECO:0000256" key="6">
    <source>
        <dbReference type="ARBA" id="ARBA00022960"/>
    </source>
</evidence>
<protein>
    <recommendedName>
        <fullName evidence="10 11">UDP-N-acetylmuramoyl-tripeptide--D-alanyl-D-alanine ligase</fullName>
        <ecNumber evidence="10 11">6.3.2.10</ecNumber>
    </recommendedName>
    <alternativeName>
        <fullName evidence="10">D-alanyl-D-alanine-adding enzyme</fullName>
    </alternativeName>
</protein>